<dbReference type="Gene3D" id="1.20.120.1750">
    <property type="match status" value="1"/>
</dbReference>
<dbReference type="CDD" id="cd20336">
    <property type="entry name" value="Rcat_RBR"/>
    <property type="match status" value="1"/>
</dbReference>
<dbReference type="Pfam" id="PF22191">
    <property type="entry name" value="IBR_1"/>
    <property type="match status" value="1"/>
</dbReference>
<accession>A0AB13AB30</accession>
<dbReference type="RefSeq" id="NP_001373765.1">
    <property type="nucleotide sequence ID" value="NM_001386836.1"/>
</dbReference>
<dbReference type="Proteomes" id="UP000000437">
    <property type="component" value="Chromosome 5"/>
</dbReference>
<protein>
    <submittedName>
        <fullName evidence="2">Uncharacterized protein LOC100333052</fullName>
    </submittedName>
</protein>
<name>A0AB13AB30_DANRE</name>
<dbReference type="GeneID" id="100333052"/>
<reference evidence="2" key="2">
    <citation type="submission" date="2025-08" db="UniProtKB">
        <authorList>
            <consortium name="RefSeq"/>
        </authorList>
    </citation>
    <scope>IDENTIFICATION</scope>
    <source>
        <strain evidence="2">Tuebingen</strain>
    </source>
</reference>
<dbReference type="FunFam" id="1.20.120.1750:FF:000046">
    <property type="entry name" value="RBR-type E3 ubiquitin transferase"/>
    <property type="match status" value="1"/>
</dbReference>
<dbReference type="AGR" id="ZFIN:ZDB-GENE-060526-157"/>
<keyword evidence="1" id="KW-1185">Reference proteome</keyword>
<evidence type="ECO:0000313" key="3">
    <source>
        <dbReference type="ZFIN" id="ZDB-GENE-060526-157"/>
    </source>
</evidence>
<dbReference type="SUPFAM" id="SSF57850">
    <property type="entry name" value="RING/U-box"/>
    <property type="match status" value="1"/>
</dbReference>
<dbReference type="AlphaFoldDB" id="A0AB13AB30"/>
<dbReference type="ZFIN" id="ZDB-GENE-060526-157">
    <property type="gene designation" value="si:ch211-284e13.11"/>
</dbReference>
<reference evidence="2" key="1">
    <citation type="journal article" date="2015" name="Nat. Commun.">
        <title>RFX transcription factors are essential for hearing in mice.</title>
        <authorList>
            <person name="Elkon R."/>
            <person name="Milon B."/>
            <person name="Morrison L."/>
            <person name="Shah M."/>
            <person name="Vijayakumar S."/>
            <person name="Racherla M."/>
            <person name="Leitch C.C."/>
            <person name="Silipino L."/>
            <person name="Hadi S."/>
            <person name="Weiss-Gayet M."/>
            <person name="Barras E."/>
            <person name="Schmid C.D."/>
            <person name="Ait-Lounis A."/>
            <person name="Barnes A."/>
            <person name="Song Y."/>
            <person name="Eisenman D.J."/>
            <person name="Eliyahu E."/>
            <person name="Frolenkov G.I."/>
            <person name="Strome S.E."/>
            <person name="Durand B."/>
            <person name="Zaghloul N.A."/>
            <person name="Jones S.M."/>
            <person name="Reith W."/>
            <person name="Hertzano R."/>
        </authorList>
    </citation>
    <scope>NUCLEOTIDE SEQUENCE</scope>
    <source>
        <strain evidence="2">Tuebingen</strain>
    </source>
</reference>
<sequence>MSTTKCPSCGSSDVGVLDSQRAVCRYCSEVKRRVFQFCCDCQREWPPNASRTSACTLPDCALRAALLSDTKISDPFSSARGCPFFRACPQCKALLTHNGEGCPNITCPHCHTDFCFRCLSRWCSGLRDFDIDIDGFHQQWLLRHCHEIDICRVVDNKSLNIFSR</sequence>
<evidence type="ECO:0000313" key="1">
    <source>
        <dbReference type="Proteomes" id="UP000000437"/>
    </source>
</evidence>
<gene>
    <name evidence="2 3" type="primary">si:ch211-284e13.11</name>
</gene>
<proteinExistence type="predicted"/>
<dbReference type="KEGG" id="dre:100333052"/>
<evidence type="ECO:0000313" key="2">
    <source>
        <dbReference type="RefSeq" id="NP_001373765.1"/>
    </source>
</evidence>
<organism evidence="1 2">
    <name type="scientific">Danio rerio</name>
    <name type="common">Zebrafish</name>
    <name type="synonym">Brachydanio rerio</name>
    <dbReference type="NCBI Taxonomy" id="7955"/>
    <lineage>
        <taxon>Eukaryota</taxon>
        <taxon>Metazoa</taxon>
        <taxon>Chordata</taxon>
        <taxon>Craniata</taxon>
        <taxon>Vertebrata</taxon>
        <taxon>Euteleostomi</taxon>
        <taxon>Actinopterygii</taxon>
        <taxon>Neopterygii</taxon>
        <taxon>Teleostei</taxon>
        <taxon>Ostariophysi</taxon>
        <taxon>Cypriniformes</taxon>
        <taxon>Danionidae</taxon>
        <taxon>Danioninae</taxon>
        <taxon>Danio</taxon>
    </lineage>
</organism>